<name>Q9Y1P1_BRUMA</name>
<organism evidence="1">
    <name type="scientific">Brugia malayi</name>
    <name type="common">Filarial nematode worm</name>
    <dbReference type="NCBI Taxonomy" id="6279"/>
    <lineage>
        <taxon>Eukaryota</taxon>
        <taxon>Metazoa</taxon>
        <taxon>Ecdysozoa</taxon>
        <taxon>Nematoda</taxon>
        <taxon>Chromadorea</taxon>
        <taxon>Rhabditida</taxon>
        <taxon>Spirurina</taxon>
        <taxon>Spiruromorpha</taxon>
        <taxon>Filarioidea</taxon>
        <taxon>Onchocercidae</taxon>
        <taxon>Brugia</taxon>
    </lineage>
</organism>
<accession>Q9Y1P1</accession>
<reference evidence="1" key="1">
    <citation type="submission" date="1998-10" db="EMBL/GenBank/DDBJ databases">
        <title>Brugia malayi: Cytokine-induced changes in RNA expression in L3 larvae.</title>
        <authorList>
            <person name="Isseroff H."/>
            <person name="Marovich M."/>
            <person name="Kubofcik J."/>
            <person name="Vijaykumar A."/>
            <person name="Murphy J."/>
            <person name="Nutman T.B."/>
        </authorList>
    </citation>
    <scope>NUCLEOTIDE SEQUENCE</scope>
</reference>
<protein>
    <submittedName>
        <fullName evidence="1">Uncharacterized protein</fullName>
    </submittedName>
</protein>
<dbReference type="AlphaFoldDB" id="Q9Y1P1"/>
<feature type="non-terminal residue" evidence="1">
    <location>
        <position position="1"/>
    </location>
</feature>
<feature type="non-terminal residue" evidence="1">
    <location>
        <position position="117"/>
    </location>
</feature>
<proteinExistence type="evidence at transcript level"/>
<sequence>ITVNIIRQENHRICTACGISLNLKVKKEKTVEIVLNNKQEVWLNTCERHGINLDFCLTMEVDDTEVDIQGRLRPRVKKRGKPQFRKKLIRMLQPKKKKEITSGPMITAVAKEIEVKK</sequence>
<dbReference type="EMBL" id="AF100628">
    <property type="protein sequence ID" value="AAD44517.1"/>
    <property type="molecule type" value="mRNA"/>
</dbReference>
<evidence type="ECO:0000313" key="1">
    <source>
        <dbReference type="EMBL" id="AAD44517.1"/>
    </source>
</evidence>